<feature type="region of interest" description="Disordered" evidence="1">
    <location>
        <begin position="540"/>
        <end position="568"/>
    </location>
</feature>
<feature type="compositionally biased region" description="Low complexity" evidence="1">
    <location>
        <begin position="1377"/>
        <end position="1387"/>
    </location>
</feature>
<name>A0ABQ0EYX1_APOSI</name>
<feature type="region of interest" description="Disordered" evidence="1">
    <location>
        <begin position="813"/>
        <end position="835"/>
    </location>
</feature>
<feature type="region of interest" description="Disordered" evidence="1">
    <location>
        <begin position="1503"/>
        <end position="1527"/>
    </location>
</feature>
<feature type="region of interest" description="Disordered" evidence="1">
    <location>
        <begin position="1861"/>
        <end position="1896"/>
    </location>
</feature>
<feature type="compositionally biased region" description="Basic and acidic residues" evidence="1">
    <location>
        <begin position="594"/>
        <end position="608"/>
    </location>
</feature>
<dbReference type="Pfam" id="PF21854">
    <property type="entry name" value="Treslin_N"/>
    <property type="match status" value="1"/>
</dbReference>
<organism evidence="5 6">
    <name type="scientific">Apodemus speciosus</name>
    <name type="common">Large Japanese field mouse</name>
    <dbReference type="NCBI Taxonomy" id="105296"/>
    <lineage>
        <taxon>Eukaryota</taxon>
        <taxon>Metazoa</taxon>
        <taxon>Chordata</taxon>
        <taxon>Craniata</taxon>
        <taxon>Vertebrata</taxon>
        <taxon>Euteleostomi</taxon>
        <taxon>Mammalia</taxon>
        <taxon>Eutheria</taxon>
        <taxon>Euarchontoglires</taxon>
        <taxon>Glires</taxon>
        <taxon>Rodentia</taxon>
        <taxon>Myomorpha</taxon>
        <taxon>Muroidea</taxon>
        <taxon>Muridae</taxon>
        <taxon>Murinae</taxon>
        <taxon>Apodemus</taxon>
    </lineage>
</organism>
<dbReference type="PANTHER" id="PTHR21556">
    <property type="entry name" value="TRESLIN"/>
    <property type="match status" value="1"/>
</dbReference>
<feature type="compositionally biased region" description="Polar residues" evidence="1">
    <location>
        <begin position="1637"/>
        <end position="1652"/>
    </location>
</feature>
<dbReference type="PANTHER" id="PTHR21556:SF2">
    <property type="entry name" value="TRESLIN"/>
    <property type="match status" value="1"/>
</dbReference>
<proteinExistence type="predicted"/>
<feature type="compositionally biased region" description="Polar residues" evidence="1">
    <location>
        <begin position="1074"/>
        <end position="1089"/>
    </location>
</feature>
<feature type="compositionally biased region" description="Polar residues" evidence="1">
    <location>
        <begin position="1671"/>
        <end position="1685"/>
    </location>
</feature>
<dbReference type="Pfam" id="PF21855">
    <property type="entry name" value="Treslin_STD"/>
    <property type="match status" value="1"/>
</dbReference>
<feature type="region of interest" description="Disordered" evidence="1">
    <location>
        <begin position="949"/>
        <end position="968"/>
    </location>
</feature>
<feature type="region of interest" description="Disordered" evidence="1">
    <location>
        <begin position="1139"/>
        <end position="1243"/>
    </location>
</feature>
<feature type="compositionally biased region" description="Basic and acidic residues" evidence="1">
    <location>
        <begin position="540"/>
        <end position="549"/>
    </location>
</feature>
<protein>
    <submittedName>
        <fullName evidence="5">Treslin</fullName>
    </submittedName>
</protein>
<feature type="compositionally biased region" description="Polar residues" evidence="1">
    <location>
        <begin position="1351"/>
        <end position="1361"/>
    </location>
</feature>
<feature type="domain" description="Treslin STD" evidence="4">
    <location>
        <begin position="639"/>
        <end position="792"/>
    </location>
</feature>
<feature type="region of interest" description="Disordered" evidence="1">
    <location>
        <begin position="1019"/>
        <end position="1101"/>
    </location>
</feature>
<feature type="compositionally biased region" description="Polar residues" evidence="1">
    <location>
        <begin position="1166"/>
        <end position="1183"/>
    </location>
</feature>
<reference evidence="5 6" key="1">
    <citation type="submission" date="2024-08" db="EMBL/GenBank/DDBJ databases">
        <title>The draft genome of Apodemus speciosus.</title>
        <authorList>
            <person name="Nabeshima K."/>
            <person name="Suzuki S."/>
            <person name="Onuma M."/>
        </authorList>
    </citation>
    <scope>NUCLEOTIDE SEQUENCE [LARGE SCALE GENOMIC DNA]</scope>
    <source>
        <strain evidence="5">IB14-021</strain>
    </source>
</reference>
<feature type="compositionally biased region" description="Polar residues" evidence="1">
    <location>
        <begin position="1887"/>
        <end position="1896"/>
    </location>
</feature>
<evidence type="ECO:0000313" key="5">
    <source>
        <dbReference type="EMBL" id="GAB1292234.1"/>
    </source>
</evidence>
<evidence type="ECO:0000259" key="2">
    <source>
        <dbReference type="Pfam" id="PF15292"/>
    </source>
</evidence>
<accession>A0ABQ0EYX1</accession>
<feature type="domain" description="Treslin M" evidence="2">
    <location>
        <begin position="281"/>
        <end position="423"/>
    </location>
</feature>
<dbReference type="Proteomes" id="UP001623349">
    <property type="component" value="Unassembled WGS sequence"/>
</dbReference>
<dbReference type="EMBL" id="BAAFST010000007">
    <property type="protein sequence ID" value="GAB1292234.1"/>
    <property type="molecule type" value="Genomic_DNA"/>
</dbReference>
<feature type="compositionally biased region" description="Basic and acidic residues" evidence="1">
    <location>
        <begin position="1036"/>
        <end position="1050"/>
    </location>
</feature>
<feature type="region of interest" description="Disordered" evidence="1">
    <location>
        <begin position="1616"/>
        <end position="1738"/>
    </location>
</feature>
<dbReference type="InterPro" id="IPR053919">
    <property type="entry name" value="Treslin_N"/>
</dbReference>
<feature type="compositionally biased region" description="Polar residues" evidence="1">
    <location>
        <begin position="1193"/>
        <end position="1208"/>
    </location>
</feature>
<evidence type="ECO:0000313" key="6">
    <source>
        <dbReference type="Proteomes" id="UP001623349"/>
    </source>
</evidence>
<feature type="compositionally biased region" description="Low complexity" evidence="1">
    <location>
        <begin position="1060"/>
        <end position="1073"/>
    </location>
</feature>
<feature type="region of interest" description="Disordered" evidence="1">
    <location>
        <begin position="594"/>
        <end position="616"/>
    </location>
</feature>
<gene>
    <name evidence="5" type="ORF">APTSU1_000746500</name>
</gene>
<keyword evidence="6" id="KW-1185">Reference proteome</keyword>
<dbReference type="Pfam" id="PF15292">
    <property type="entry name" value="Treslin_M"/>
    <property type="match status" value="1"/>
</dbReference>
<feature type="region of interest" description="Disordered" evidence="1">
    <location>
        <begin position="1296"/>
        <end position="1409"/>
    </location>
</feature>
<evidence type="ECO:0000256" key="1">
    <source>
        <dbReference type="SAM" id="MobiDB-lite"/>
    </source>
</evidence>
<feature type="region of interest" description="Disordered" evidence="1">
    <location>
        <begin position="1438"/>
        <end position="1460"/>
    </location>
</feature>
<dbReference type="InterPro" id="IPR026153">
    <property type="entry name" value="Treslin"/>
</dbReference>
<comment type="caution">
    <text evidence="5">The sequence shown here is derived from an EMBL/GenBank/DDBJ whole genome shotgun (WGS) entry which is preliminary data.</text>
</comment>
<dbReference type="InterPro" id="IPR053920">
    <property type="entry name" value="Treslin_STD"/>
</dbReference>
<feature type="compositionally biased region" description="Polar residues" evidence="1">
    <location>
        <begin position="1861"/>
        <end position="1870"/>
    </location>
</feature>
<feature type="region of interest" description="Disordered" evidence="1">
    <location>
        <begin position="1543"/>
        <end position="1565"/>
    </location>
</feature>
<evidence type="ECO:0000259" key="4">
    <source>
        <dbReference type="Pfam" id="PF21855"/>
    </source>
</evidence>
<sequence>MACCHKVMLLVDTAGDSARHSPARRAALRLLTYLSCRFGLARVHWTFKFFDSQGARSRPSRVSDFRELGSRSWEDFEEELEARLGDRPPGAHLPGPTPRATHTHGALMETLLDYQWDRPEITSPTKPILRSSGRRLLDADSEAKEAQAALGGFGNAVFLLAPCPHSQRELLQFVSGCEAQAQGVPLTPKQVMEKVLPKRVQEVMIARNITLYWVDTTERSKLWASPDHVGYWTIYELLHHGGGTIFPAETWSLGVTKARESVLACGGELSHEPQLSPWISALPVDATVNCLLYNSEYEASFPRIEGTLFLPVKGKEIQETWAISLEPLAMHQRHFQKPVRIFLRGSVAQWSLPMSSALSTDNWMLQSPEEHKSTQRLLFQELVSRLTAEEFHLVASVDPGEGWPPITGIISPFSANAMILTVFRAKEAGFQRHFLQTAVTECSQDIDSLFSDVVDSVLNQVHNSFEEPASSAPCVPEWVQQELSHTSPWSPALVEKWFPFSNVSGATSDLMESFWLLHAASPDNDESSKTESELTRCLSERYQRSHEESPVVSQERSRKKRGIPRTPVRQKMNTMSRSLKMLNVARLNVKAQKLHPDGSPDVAVEKGPQKTVTGRPADKLEDRGRILRSSKLKEFKTEEELLAYIHDNYQKTVTTGEITLYSCAQNMVSTIKMFLKSKDVKELEVTCLNHMNSNLFKTSKTLRQNLGGKMDKEDKVRECQLQVFLRLEMCEQCPSVLERTDEVERVVEEVTDLLRLVCLTKDSAYLSEFLEEILRLYIDSIPGTIGQLYHSLGLKIPQKLAGVLPTEFFSDDSMTQESMSPPPTSSTHRSVSAITESEQLEELRTRSAKKRRKNALIRHKSIAEISQTLRQIEVPKVSKRATRNYRVSLCNPGCPGTHSVDQAGLKLRNPPASAFQVLGLKENSHPASTQPPVPRKDTVQEVTKVRRNLFNQEMLSPSKRGLKKGLPRSHSVSALECLPHKQDKFKKTKSSTFQGYRKLLTKSVAETPVHKQISRRLLHRQIKGRKGSSDPGPDIHVVEESPEKGDEMSLRRSPRIKQLSFSRSNSGSFYSVSQPKSRSVQRIHSFQQKSDQRENFPVQSIQSPKTLLFGALSEMPSSSKKGSGRTKRSLRSMLDSEISTAYETPKKSNQKSPGFSKATPRKFPCTAQTLQYTPERLQNSPTDTIPAEGAIKTPSSHGYNSSFASKVTPQKRVSPAKEKTSPPLTKLPSTPRESDVQPPQCSSDCTWLHSVSSSPEGPYCPASPPPLAGQARSLCLTPVRYSFRTPPRPVLAGTSKYQEHQQLPLPRASQAQDPSQRLEEKALKIPKKPADTSALPLSPKEHFTSPRCAISPQQPRTSLSASPPAGELNWKEPQTPPSVTTSVSCPVPSTPPGTPQRMMYPVPPSPPSKLRRLCRKKSCPLQNFPECQAGTSAAPVLDTATNSGAVPGSREEQSQSSEGESYLGIGFRSDWHVSSPMLIASDTKGLPLIDEAQLHRLERQEARSSILPGEESEDPENTIADEPPSVSSSAELLSHALCYTADRKQGQDAAQQDSPRASEAAGSPQTYEVELEMQASGLPKLRIKKIDPGALLEAEALGKETTLGEEENLPALCMPKASKSSSRTEHTYLSPPCLRPSHSTPGKNGGQTFICQSFTPSRCPPSTPSPFQADTGVSWTPSPKQSGKTTPEIIKDWPRKKRAVDCSAGGPAGRGEASMDLPGSSSVLEPEPEPQGKERSLEQDLSKVVLEDFELEGVCQLPDQSPPKDGVSEAEETWGQFGLGRKRLLSAKEESEYEVKRVCDSLSEDSQASKLKEHSPCWSTPPLPSLGDDEVFVSGSTPPSGCTVRSCLSASGLQALTQSPLLFQGRTPSSHNKDSRDEDVDVFPSNAEESPFSQTFSRKRPFRTYTRKKLIS</sequence>
<feature type="compositionally biased region" description="Low complexity" evidence="1">
    <location>
        <begin position="1221"/>
        <end position="1231"/>
    </location>
</feature>
<feature type="domain" description="Treslin N-terminal" evidence="3">
    <location>
        <begin position="5"/>
        <end position="202"/>
    </location>
</feature>
<evidence type="ECO:0000259" key="3">
    <source>
        <dbReference type="Pfam" id="PF21854"/>
    </source>
</evidence>
<dbReference type="InterPro" id="IPR032746">
    <property type="entry name" value="Treslin_M"/>
</dbReference>